<evidence type="ECO:0000313" key="18">
    <source>
        <dbReference type="Proteomes" id="UP000435357"/>
    </source>
</evidence>
<dbReference type="Pfam" id="PF00593">
    <property type="entry name" value="TonB_dep_Rec_b-barrel"/>
    <property type="match status" value="1"/>
</dbReference>
<gene>
    <name evidence="17" type="ORF">F3059_11710</name>
</gene>
<evidence type="ECO:0000256" key="13">
    <source>
        <dbReference type="RuleBase" id="RU003357"/>
    </source>
</evidence>
<keyword evidence="5 12" id="KW-0812">Transmembrane</keyword>
<dbReference type="OrthoDB" id="9761152at2"/>
<evidence type="ECO:0000256" key="9">
    <source>
        <dbReference type="ARBA" id="ARBA00023077"/>
    </source>
</evidence>
<evidence type="ECO:0000313" key="17">
    <source>
        <dbReference type="EMBL" id="KAB1062846.1"/>
    </source>
</evidence>
<dbReference type="Proteomes" id="UP000435357">
    <property type="component" value="Unassembled WGS sequence"/>
</dbReference>
<protein>
    <submittedName>
        <fullName evidence="17">TonB-dependent receptor</fullName>
    </submittedName>
</protein>
<dbReference type="InterPro" id="IPR012910">
    <property type="entry name" value="Plug_dom"/>
</dbReference>
<name>A0A6N6M5K6_9FLAO</name>
<evidence type="ECO:0000256" key="7">
    <source>
        <dbReference type="ARBA" id="ARBA00023004"/>
    </source>
</evidence>
<evidence type="ECO:0000256" key="5">
    <source>
        <dbReference type="ARBA" id="ARBA00022692"/>
    </source>
</evidence>
<comment type="caution">
    <text evidence="17">The sequence shown here is derived from an EMBL/GenBank/DDBJ whole genome shotgun (WGS) entry which is preliminary data.</text>
</comment>
<keyword evidence="10 12" id="KW-0472">Membrane</keyword>
<sequence>MKRQGLLFVCLWLMVMTAMAQNVTLKGKVLSSLDEPLPGATVLIEGTYRGTSTDEKGEFSFEGLSEKEYELKISYIGYATKKVTVDLAANGQSPVEVTLKRKAMEAREVTIEATRATEETPIAFENISEEEIENRNFGQDIPYILDMSTSVTTTSDAGAGVGYTGMRIRGSDNTRVNVTINGIPYNDAESHGTFWVNMPDLASSADNIQIQRGVGTSTNGAGAFGGTMKINTLELEPEAYGKYTGSYGSFNTMRHTVEFGSGLTKNNFAFDGRLSTIQSDGYIDRASSDLKSYYFSGGYYGEKTTLKFLTFGGKERTYQAWNGVPPQLLDENRTFNSYTYPDEVDNYEQTHYQLHWLQDISKSLSFTASLHYTKGQGYFEQYKGEGYNYYLNFDSKESFSDYGLEPINLGTDTFGLGNDEPFLNPDASANYDTTVVNGDSMVVRDSEINETNLIQRRWLDNDFYGIVYSLQYHKGNFDFTLGGGANEYVGDHYGEIIWAEYSSGSEIYDLYYDNTATKTDWNVYGKANYRLNDFNFFGDLQLRQIGYEANGVDNDGRLIDVDETLTFFNPKGGFTWNMSDKSKLYGSVSVAHREPTRNDYLDAPDGVKPKPEELIDYEFGYKRATQRYSFGANLYFMDYNDQLVLTGDVNDVGSPVRMNVPESYRAGIELTFGWQITKRLDWQGNATFSQNKISSYTEKVDDWVNGGQIEIERENTDIAFSPNTIAATQLSYTVPTNFTGLDDRLKITGFGKYVGEQHFDNTGSDQRVLDAYLTNDIQLSYGIKNSFVRHLEVAFQVRNVLDVDYITNAWVYRFASSNPGYVDSSDPYVTKERTNDASDPYYRYTGLFPQAGRNYMATLRIKF</sequence>
<evidence type="ECO:0000256" key="14">
    <source>
        <dbReference type="SAM" id="SignalP"/>
    </source>
</evidence>
<evidence type="ECO:0000256" key="12">
    <source>
        <dbReference type="PROSITE-ProRule" id="PRU01360"/>
    </source>
</evidence>
<keyword evidence="18" id="KW-1185">Reference proteome</keyword>
<dbReference type="Pfam" id="PF07715">
    <property type="entry name" value="Plug"/>
    <property type="match status" value="1"/>
</dbReference>
<dbReference type="Gene3D" id="2.170.130.10">
    <property type="entry name" value="TonB-dependent receptor, plug domain"/>
    <property type="match status" value="1"/>
</dbReference>
<accession>A0A6N6M5K6</accession>
<dbReference type="Gene3D" id="2.40.170.20">
    <property type="entry name" value="TonB-dependent receptor, beta-barrel domain"/>
    <property type="match status" value="1"/>
</dbReference>
<dbReference type="SUPFAM" id="SSF49464">
    <property type="entry name" value="Carboxypeptidase regulatory domain-like"/>
    <property type="match status" value="1"/>
</dbReference>
<reference evidence="17 18" key="1">
    <citation type="submission" date="2019-09" db="EMBL/GenBank/DDBJ databases">
        <title>Genomes of Cryomorphaceae.</title>
        <authorList>
            <person name="Bowman J.P."/>
        </authorList>
    </citation>
    <scope>NUCLEOTIDE SEQUENCE [LARGE SCALE GENOMIC DNA]</scope>
    <source>
        <strain evidence="17 18">KCTC 52047</strain>
    </source>
</reference>
<proteinExistence type="inferred from homology"/>
<feature type="domain" description="TonB-dependent receptor-like beta-barrel" evidence="15">
    <location>
        <begin position="387"/>
        <end position="800"/>
    </location>
</feature>
<dbReference type="EMBL" id="WACR01000010">
    <property type="protein sequence ID" value="KAB1062846.1"/>
    <property type="molecule type" value="Genomic_DNA"/>
</dbReference>
<dbReference type="Gene3D" id="2.60.40.1120">
    <property type="entry name" value="Carboxypeptidase-like, regulatory domain"/>
    <property type="match status" value="1"/>
</dbReference>
<feature type="domain" description="TonB-dependent receptor plug" evidence="16">
    <location>
        <begin position="118"/>
        <end position="227"/>
    </location>
</feature>
<evidence type="ECO:0000256" key="6">
    <source>
        <dbReference type="ARBA" id="ARBA00022729"/>
    </source>
</evidence>
<dbReference type="SUPFAM" id="SSF56935">
    <property type="entry name" value="Porins"/>
    <property type="match status" value="1"/>
</dbReference>
<evidence type="ECO:0000259" key="15">
    <source>
        <dbReference type="Pfam" id="PF00593"/>
    </source>
</evidence>
<evidence type="ECO:0000256" key="4">
    <source>
        <dbReference type="ARBA" id="ARBA00022496"/>
    </source>
</evidence>
<keyword evidence="4" id="KW-0410">Iron transport</keyword>
<dbReference type="PROSITE" id="PS52016">
    <property type="entry name" value="TONB_DEPENDENT_REC_3"/>
    <property type="match status" value="1"/>
</dbReference>
<feature type="chain" id="PRO_5026668311" evidence="14">
    <location>
        <begin position="21"/>
        <end position="863"/>
    </location>
</feature>
<feature type="signal peptide" evidence="14">
    <location>
        <begin position="1"/>
        <end position="20"/>
    </location>
</feature>
<dbReference type="InterPro" id="IPR039426">
    <property type="entry name" value="TonB-dep_rcpt-like"/>
</dbReference>
<dbReference type="GO" id="GO:0009279">
    <property type="term" value="C:cell outer membrane"/>
    <property type="evidence" value="ECO:0007669"/>
    <property type="project" value="UniProtKB-SubCell"/>
</dbReference>
<evidence type="ECO:0000256" key="10">
    <source>
        <dbReference type="ARBA" id="ARBA00023136"/>
    </source>
</evidence>
<keyword evidence="7" id="KW-0408">Iron</keyword>
<evidence type="ECO:0000256" key="3">
    <source>
        <dbReference type="ARBA" id="ARBA00022452"/>
    </source>
</evidence>
<keyword evidence="17" id="KW-0675">Receptor</keyword>
<evidence type="ECO:0000256" key="1">
    <source>
        <dbReference type="ARBA" id="ARBA00004571"/>
    </source>
</evidence>
<dbReference type="InterPro" id="IPR036942">
    <property type="entry name" value="Beta-barrel_TonB_sf"/>
</dbReference>
<keyword evidence="8" id="KW-0406">Ion transport</keyword>
<dbReference type="InterPro" id="IPR008969">
    <property type="entry name" value="CarboxyPept-like_regulatory"/>
</dbReference>
<keyword evidence="6 14" id="KW-0732">Signal</keyword>
<dbReference type="InterPro" id="IPR010917">
    <property type="entry name" value="TonB_rcpt_CS"/>
</dbReference>
<keyword evidence="11 12" id="KW-0998">Cell outer membrane</keyword>
<dbReference type="InterPro" id="IPR037066">
    <property type="entry name" value="Plug_dom_sf"/>
</dbReference>
<organism evidence="17 18">
    <name type="scientific">Salibacter halophilus</name>
    <dbReference type="NCBI Taxonomy" id="1803916"/>
    <lineage>
        <taxon>Bacteria</taxon>
        <taxon>Pseudomonadati</taxon>
        <taxon>Bacteroidota</taxon>
        <taxon>Flavobacteriia</taxon>
        <taxon>Flavobacteriales</taxon>
        <taxon>Salibacteraceae</taxon>
        <taxon>Salibacter</taxon>
    </lineage>
</organism>
<evidence type="ECO:0000259" key="16">
    <source>
        <dbReference type="Pfam" id="PF07715"/>
    </source>
</evidence>
<comment type="similarity">
    <text evidence="12 13">Belongs to the TonB-dependent receptor family.</text>
</comment>
<dbReference type="PROSITE" id="PS01156">
    <property type="entry name" value="TONB_DEPENDENT_REC_2"/>
    <property type="match status" value="1"/>
</dbReference>
<keyword evidence="3 12" id="KW-1134">Transmembrane beta strand</keyword>
<evidence type="ECO:0000256" key="11">
    <source>
        <dbReference type="ARBA" id="ARBA00023237"/>
    </source>
</evidence>
<dbReference type="Pfam" id="PF13715">
    <property type="entry name" value="CarbopepD_reg_2"/>
    <property type="match status" value="1"/>
</dbReference>
<keyword evidence="2 12" id="KW-0813">Transport</keyword>
<dbReference type="AlphaFoldDB" id="A0A6N6M5K6"/>
<comment type="subcellular location">
    <subcellularLocation>
        <location evidence="1 12">Cell outer membrane</location>
        <topology evidence="1 12">Multi-pass membrane protein</topology>
    </subcellularLocation>
</comment>
<dbReference type="InterPro" id="IPR000531">
    <property type="entry name" value="Beta-barrel_TonB"/>
</dbReference>
<evidence type="ECO:0000256" key="2">
    <source>
        <dbReference type="ARBA" id="ARBA00022448"/>
    </source>
</evidence>
<dbReference type="GO" id="GO:0015344">
    <property type="term" value="F:siderophore uptake transmembrane transporter activity"/>
    <property type="evidence" value="ECO:0007669"/>
    <property type="project" value="TreeGrafter"/>
</dbReference>
<dbReference type="PANTHER" id="PTHR32552:SF68">
    <property type="entry name" value="FERRICHROME OUTER MEMBRANE TRANSPORTER_PHAGE RECEPTOR"/>
    <property type="match status" value="1"/>
</dbReference>
<evidence type="ECO:0000256" key="8">
    <source>
        <dbReference type="ARBA" id="ARBA00023065"/>
    </source>
</evidence>
<dbReference type="PANTHER" id="PTHR32552">
    <property type="entry name" value="FERRICHROME IRON RECEPTOR-RELATED"/>
    <property type="match status" value="1"/>
</dbReference>
<dbReference type="RefSeq" id="WP_151169478.1">
    <property type="nucleotide sequence ID" value="NZ_WACR01000010.1"/>
</dbReference>
<keyword evidence="9 13" id="KW-0798">TonB box</keyword>